<protein>
    <submittedName>
        <fullName evidence="3">Bridging integrator 3</fullName>
    </submittedName>
</protein>
<name>A0A8J8WAM0_CHIOP</name>
<evidence type="ECO:0000256" key="1">
    <source>
        <dbReference type="ARBA" id="ARBA00004496"/>
    </source>
</evidence>
<evidence type="ECO:0000313" key="3">
    <source>
        <dbReference type="EMBL" id="KAG0698162.1"/>
    </source>
</evidence>
<proteinExistence type="predicted"/>
<sequence length="257" mass="28642">MKSILGFGLGRSGSVLEAPRPAGGLLPHHDEEALTNLWLELTKAEAGCCKVMGEVCSYREAVRRTQEAEEKLLKDLGASGLTAVSTELRKATDEYLSVVVEMKAKSEEVSGGLQETLGEPVKHYHALYEHLNTLRRQRDDQVAVVTKTQDKLDRLKLKGKRTTDVLVDRDGALRKLRDLNGQLLSEACKFHQLRHSYLQPCIQAYVQTQVDYYGTANSHFSSQIQASRGAHQIPDSQYEATMDNYLSKIKALKIVAT</sequence>
<dbReference type="InterPro" id="IPR027267">
    <property type="entry name" value="AH/BAR_dom_sf"/>
</dbReference>
<comment type="caution">
    <text evidence="3">The sequence shown here is derived from an EMBL/GenBank/DDBJ whole genome shotgun (WGS) entry which is preliminary data.</text>
</comment>
<dbReference type="SUPFAM" id="SSF103657">
    <property type="entry name" value="BAR/IMD domain-like"/>
    <property type="match status" value="1"/>
</dbReference>
<dbReference type="GO" id="GO:0005737">
    <property type="term" value="C:cytoplasm"/>
    <property type="evidence" value="ECO:0007669"/>
    <property type="project" value="UniProtKB-SubCell"/>
</dbReference>
<dbReference type="GO" id="GO:0015629">
    <property type="term" value="C:actin cytoskeleton"/>
    <property type="evidence" value="ECO:0007669"/>
    <property type="project" value="TreeGrafter"/>
</dbReference>
<dbReference type="GO" id="GO:0097320">
    <property type="term" value="P:plasma membrane tubulation"/>
    <property type="evidence" value="ECO:0007669"/>
    <property type="project" value="TreeGrafter"/>
</dbReference>
<keyword evidence="2" id="KW-0963">Cytoplasm</keyword>
<dbReference type="PANTHER" id="PTHR47174:SF3">
    <property type="entry name" value="BRIDGING INTEGRATOR 3"/>
    <property type="match status" value="1"/>
</dbReference>
<gene>
    <name evidence="3" type="primary">bin3</name>
    <name evidence="3" type="ORF">GWK47_026113</name>
</gene>
<dbReference type="PANTHER" id="PTHR47174">
    <property type="entry name" value="BRIDGING INTEGRATOR 3"/>
    <property type="match status" value="1"/>
</dbReference>
<dbReference type="GO" id="GO:0006897">
    <property type="term" value="P:endocytosis"/>
    <property type="evidence" value="ECO:0007669"/>
    <property type="project" value="InterPro"/>
</dbReference>
<dbReference type="InterPro" id="IPR046982">
    <property type="entry name" value="BIN3/RVS161-like"/>
</dbReference>
<comment type="subcellular location">
    <subcellularLocation>
        <location evidence="1">Cytoplasm</location>
    </subcellularLocation>
</comment>
<evidence type="ECO:0000313" key="4">
    <source>
        <dbReference type="Proteomes" id="UP000770661"/>
    </source>
</evidence>
<dbReference type="AlphaFoldDB" id="A0A8J8WAM0"/>
<dbReference type="GO" id="GO:0008289">
    <property type="term" value="F:lipid binding"/>
    <property type="evidence" value="ECO:0007669"/>
    <property type="project" value="TreeGrafter"/>
</dbReference>
<evidence type="ECO:0000256" key="2">
    <source>
        <dbReference type="ARBA" id="ARBA00022490"/>
    </source>
</evidence>
<dbReference type="GO" id="GO:0051666">
    <property type="term" value="P:actin cortical patch localization"/>
    <property type="evidence" value="ECO:0007669"/>
    <property type="project" value="InterPro"/>
</dbReference>
<dbReference type="Gene3D" id="1.20.1270.60">
    <property type="entry name" value="Arfaptin homology (AH) domain/BAR domain"/>
    <property type="match status" value="1"/>
</dbReference>
<dbReference type="OrthoDB" id="446293at2759"/>
<dbReference type="Proteomes" id="UP000770661">
    <property type="component" value="Unassembled WGS sequence"/>
</dbReference>
<organism evidence="3 4">
    <name type="scientific">Chionoecetes opilio</name>
    <name type="common">Atlantic snow crab</name>
    <name type="synonym">Cancer opilio</name>
    <dbReference type="NCBI Taxonomy" id="41210"/>
    <lineage>
        <taxon>Eukaryota</taxon>
        <taxon>Metazoa</taxon>
        <taxon>Ecdysozoa</taxon>
        <taxon>Arthropoda</taxon>
        <taxon>Crustacea</taxon>
        <taxon>Multicrustacea</taxon>
        <taxon>Malacostraca</taxon>
        <taxon>Eumalacostraca</taxon>
        <taxon>Eucarida</taxon>
        <taxon>Decapoda</taxon>
        <taxon>Pleocyemata</taxon>
        <taxon>Brachyura</taxon>
        <taxon>Eubrachyura</taxon>
        <taxon>Majoidea</taxon>
        <taxon>Majidae</taxon>
        <taxon>Chionoecetes</taxon>
    </lineage>
</organism>
<reference evidence="3" key="1">
    <citation type="submission" date="2020-07" db="EMBL/GenBank/DDBJ databases">
        <title>The High-quality genome of the commercially important snow crab, Chionoecetes opilio.</title>
        <authorList>
            <person name="Jeong J.-H."/>
            <person name="Ryu S."/>
        </authorList>
    </citation>
    <scope>NUCLEOTIDE SEQUENCE</scope>
    <source>
        <strain evidence="3">MADBK_172401_WGS</strain>
        <tissue evidence="3">Digestive gland</tissue>
    </source>
</reference>
<dbReference type="EMBL" id="JACEEZ010025720">
    <property type="protein sequence ID" value="KAG0698162.1"/>
    <property type="molecule type" value="Genomic_DNA"/>
</dbReference>
<keyword evidence="4" id="KW-1185">Reference proteome</keyword>
<accession>A0A8J8WAM0</accession>